<name>A0ACB9QWL5_9MYRT</name>
<comment type="caution">
    <text evidence="1">The sequence shown here is derived from an EMBL/GenBank/DDBJ whole genome shotgun (WGS) entry which is preliminary data.</text>
</comment>
<organism evidence="1 2">
    <name type="scientific">Melastoma candidum</name>
    <dbReference type="NCBI Taxonomy" id="119954"/>
    <lineage>
        <taxon>Eukaryota</taxon>
        <taxon>Viridiplantae</taxon>
        <taxon>Streptophyta</taxon>
        <taxon>Embryophyta</taxon>
        <taxon>Tracheophyta</taxon>
        <taxon>Spermatophyta</taxon>
        <taxon>Magnoliopsida</taxon>
        <taxon>eudicotyledons</taxon>
        <taxon>Gunneridae</taxon>
        <taxon>Pentapetalae</taxon>
        <taxon>rosids</taxon>
        <taxon>malvids</taxon>
        <taxon>Myrtales</taxon>
        <taxon>Melastomataceae</taxon>
        <taxon>Melastomatoideae</taxon>
        <taxon>Melastomateae</taxon>
        <taxon>Melastoma</taxon>
    </lineage>
</organism>
<evidence type="ECO:0000313" key="2">
    <source>
        <dbReference type="Proteomes" id="UP001057402"/>
    </source>
</evidence>
<keyword evidence="2" id="KW-1185">Reference proteome</keyword>
<reference evidence="2" key="1">
    <citation type="journal article" date="2023" name="Front. Plant Sci.">
        <title>Chromosomal-level genome assembly of Melastoma candidum provides insights into trichome evolution.</title>
        <authorList>
            <person name="Zhong Y."/>
            <person name="Wu W."/>
            <person name="Sun C."/>
            <person name="Zou P."/>
            <person name="Liu Y."/>
            <person name="Dai S."/>
            <person name="Zhou R."/>
        </authorList>
    </citation>
    <scope>NUCLEOTIDE SEQUENCE [LARGE SCALE GENOMIC DNA]</scope>
</reference>
<dbReference type="EMBL" id="CM042884">
    <property type="protein sequence ID" value="KAI4370562.1"/>
    <property type="molecule type" value="Genomic_DNA"/>
</dbReference>
<gene>
    <name evidence="1" type="ORF">MLD38_018905</name>
</gene>
<protein>
    <submittedName>
        <fullName evidence="1">Uncharacterized protein</fullName>
    </submittedName>
</protein>
<accession>A0ACB9QWL5</accession>
<dbReference type="Proteomes" id="UP001057402">
    <property type="component" value="Chromosome 5"/>
</dbReference>
<evidence type="ECO:0000313" key="1">
    <source>
        <dbReference type="EMBL" id="KAI4370562.1"/>
    </source>
</evidence>
<sequence length="147" mass="17239">MQPQPHNHESEELRYRVKHWKVKEIDARVKWGWGECPDAEGDGGSPRGSRFSSLDQDLHCGREDLWQNRTRDLREKFPNLHDHLSLATEEELRQFKGRQNRLAARDYLITLESDMLVYTYDGNMTKAVQRHGKFEGFRKASLSRGSL</sequence>
<proteinExistence type="predicted"/>